<dbReference type="EMBL" id="CAJPIZ010009196">
    <property type="protein sequence ID" value="CAG2111678.1"/>
    <property type="molecule type" value="Genomic_DNA"/>
</dbReference>
<feature type="transmembrane region" description="Helical" evidence="1">
    <location>
        <begin position="12"/>
        <end position="28"/>
    </location>
</feature>
<reference evidence="2" key="1">
    <citation type="submission" date="2020-11" db="EMBL/GenBank/DDBJ databases">
        <authorList>
            <person name="Tran Van P."/>
        </authorList>
    </citation>
    <scope>NUCLEOTIDE SEQUENCE</scope>
</reference>
<keyword evidence="1" id="KW-1133">Transmembrane helix</keyword>
<name>A0A7R9KY42_9ACAR</name>
<accession>A0A7R9KY42</accession>
<evidence type="ECO:0000313" key="3">
    <source>
        <dbReference type="Proteomes" id="UP000759131"/>
    </source>
</evidence>
<dbReference type="AlphaFoldDB" id="A0A7R9KY42"/>
<proteinExistence type="predicted"/>
<gene>
    <name evidence="2" type="ORF">OSB1V03_LOCUS11657</name>
</gene>
<evidence type="ECO:0000313" key="2">
    <source>
        <dbReference type="EMBL" id="CAD7631248.1"/>
    </source>
</evidence>
<keyword evidence="1" id="KW-0812">Transmembrane</keyword>
<organism evidence="2">
    <name type="scientific">Medioppia subpectinata</name>
    <dbReference type="NCBI Taxonomy" id="1979941"/>
    <lineage>
        <taxon>Eukaryota</taxon>
        <taxon>Metazoa</taxon>
        <taxon>Ecdysozoa</taxon>
        <taxon>Arthropoda</taxon>
        <taxon>Chelicerata</taxon>
        <taxon>Arachnida</taxon>
        <taxon>Acari</taxon>
        <taxon>Acariformes</taxon>
        <taxon>Sarcoptiformes</taxon>
        <taxon>Oribatida</taxon>
        <taxon>Brachypylina</taxon>
        <taxon>Oppioidea</taxon>
        <taxon>Oppiidae</taxon>
        <taxon>Medioppia</taxon>
    </lineage>
</organism>
<keyword evidence="1" id="KW-0472">Membrane</keyword>
<evidence type="ECO:0000256" key="1">
    <source>
        <dbReference type="SAM" id="Phobius"/>
    </source>
</evidence>
<keyword evidence="3" id="KW-1185">Reference proteome</keyword>
<feature type="transmembrane region" description="Helical" evidence="1">
    <location>
        <begin position="185"/>
        <end position="208"/>
    </location>
</feature>
<dbReference type="EMBL" id="OC863771">
    <property type="protein sequence ID" value="CAD7631248.1"/>
    <property type="molecule type" value="Genomic_DNA"/>
</dbReference>
<protein>
    <submittedName>
        <fullName evidence="2">Uncharacterized protein</fullName>
    </submittedName>
</protein>
<feature type="transmembrane region" description="Helical" evidence="1">
    <location>
        <begin position="34"/>
        <end position="54"/>
    </location>
</feature>
<dbReference type="Proteomes" id="UP000759131">
    <property type="component" value="Unassembled WGS sequence"/>
</dbReference>
<sequence length="237" mass="28173">MENMCLILHDVNPYLYTIFGGFWYYIGVRVHLDIMWNVTFILVLSSQALYYYNYRNGIKPTFLRVFQMMSGYISPNSVGLTNGTEIRALLKRSKRLLELTKLNNEIAIPILSADVMLFTYIMNCSQWETWLYGVPNTIYYVLIKIKFISKTLSDIQRRRYYGNVNNVMKSLDAIFDEIDEYNTTFWSKFICIFWFTIGSFTVIFLYILQTMIERLAEKKVGFSCWISYHCLAYYFLK</sequence>